<accession>T1KW17</accession>
<sequence length="85" mass="10085">MAFSNMLMKQLYQQSCVDVLTLILPYSSRVVIPLDLFFRSSRHCNMIRTSLAVKRDNLCLDFYHWKLMVSSLKFNHFSLNHINDQ</sequence>
<name>T1KW17_TETUR</name>
<organism evidence="1 2">
    <name type="scientific">Tetranychus urticae</name>
    <name type="common">Two-spotted spider mite</name>
    <dbReference type="NCBI Taxonomy" id="32264"/>
    <lineage>
        <taxon>Eukaryota</taxon>
        <taxon>Metazoa</taxon>
        <taxon>Ecdysozoa</taxon>
        <taxon>Arthropoda</taxon>
        <taxon>Chelicerata</taxon>
        <taxon>Arachnida</taxon>
        <taxon>Acari</taxon>
        <taxon>Acariformes</taxon>
        <taxon>Trombidiformes</taxon>
        <taxon>Prostigmata</taxon>
        <taxon>Eleutherengona</taxon>
        <taxon>Raphignathae</taxon>
        <taxon>Tetranychoidea</taxon>
        <taxon>Tetranychidae</taxon>
        <taxon>Tetranychus</taxon>
    </lineage>
</organism>
<evidence type="ECO:0000313" key="2">
    <source>
        <dbReference type="Proteomes" id="UP000015104"/>
    </source>
</evidence>
<dbReference type="AlphaFoldDB" id="T1KW17"/>
<proteinExistence type="predicted"/>
<evidence type="ECO:0000313" key="1">
    <source>
        <dbReference type="EnsemblMetazoa" id="tetur24g00030.1"/>
    </source>
</evidence>
<reference evidence="2" key="1">
    <citation type="submission" date="2011-08" db="EMBL/GenBank/DDBJ databases">
        <authorList>
            <person name="Rombauts S."/>
        </authorList>
    </citation>
    <scope>NUCLEOTIDE SEQUENCE</scope>
    <source>
        <strain evidence="2">London</strain>
    </source>
</reference>
<protein>
    <submittedName>
        <fullName evidence="1">Uncharacterized protein</fullName>
    </submittedName>
</protein>
<dbReference type="EnsemblMetazoa" id="tetur24g00030.1">
    <property type="protein sequence ID" value="tetur24g00030.1"/>
    <property type="gene ID" value="tetur24g00030"/>
</dbReference>
<keyword evidence="2" id="KW-1185">Reference proteome</keyword>
<dbReference type="Proteomes" id="UP000015104">
    <property type="component" value="Unassembled WGS sequence"/>
</dbReference>
<reference evidence="1" key="2">
    <citation type="submission" date="2015-06" db="UniProtKB">
        <authorList>
            <consortium name="EnsemblMetazoa"/>
        </authorList>
    </citation>
    <scope>IDENTIFICATION</scope>
</reference>
<dbReference type="HOGENOM" id="CLU_2515568_0_0_1"/>
<dbReference type="EMBL" id="CAEY01000638">
    <property type="status" value="NOT_ANNOTATED_CDS"/>
    <property type="molecule type" value="Genomic_DNA"/>
</dbReference>